<accession>A0AAV0BLY7</accession>
<protein>
    <submittedName>
        <fullName evidence="2">Uncharacterized protein</fullName>
    </submittedName>
</protein>
<reference evidence="2" key="1">
    <citation type="submission" date="2022-06" db="EMBL/GenBank/DDBJ databases">
        <authorList>
            <consortium name="SYNGENTA / RWTH Aachen University"/>
        </authorList>
    </citation>
    <scope>NUCLEOTIDE SEQUENCE</scope>
</reference>
<evidence type="ECO:0000256" key="1">
    <source>
        <dbReference type="SAM" id="MobiDB-lite"/>
    </source>
</evidence>
<feature type="region of interest" description="Disordered" evidence="1">
    <location>
        <begin position="46"/>
        <end position="118"/>
    </location>
</feature>
<organism evidence="2 3">
    <name type="scientific">Phakopsora pachyrhizi</name>
    <name type="common">Asian soybean rust disease fungus</name>
    <dbReference type="NCBI Taxonomy" id="170000"/>
    <lineage>
        <taxon>Eukaryota</taxon>
        <taxon>Fungi</taxon>
        <taxon>Dikarya</taxon>
        <taxon>Basidiomycota</taxon>
        <taxon>Pucciniomycotina</taxon>
        <taxon>Pucciniomycetes</taxon>
        <taxon>Pucciniales</taxon>
        <taxon>Phakopsoraceae</taxon>
        <taxon>Phakopsora</taxon>
    </lineage>
</organism>
<sequence>MIPPRLAYYIQSLVTRKLLESPVFNRLVIRTEGFLSSIRQGLVEGWQESEMRDDRSKDSPSSEGPENDSVGKNYDEFSKSFIQKQRGPEKTTAHKETDDYLNATKERERAERNRIENEKKLKEILEKLRS</sequence>
<dbReference type="AlphaFoldDB" id="A0AAV0BLY7"/>
<keyword evidence="3" id="KW-1185">Reference proteome</keyword>
<comment type="caution">
    <text evidence="2">The sequence shown here is derived from an EMBL/GenBank/DDBJ whole genome shotgun (WGS) entry which is preliminary data.</text>
</comment>
<dbReference type="Proteomes" id="UP001153365">
    <property type="component" value="Unassembled WGS sequence"/>
</dbReference>
<proteinExistence type="predicted"/>
<dbReference type="EMBL" id="CALTRL010005862">
    <property type="protein sequence ID" value="CAH7687357.1"/>
    <property type="molecule type" value="Genomic_DNA"/>
</dbReference>
<feature type="compositionally biased region" description="Basic and acidic residues" evidence="1">
    <location>
        <begin position="49"/>
        <end position="60"/>
    </location>
</feature>
<gene>
    <name evidence="2" type="ORF">PPACK8108_LOCUS22135</name>
</gene>
<evidence type="ECO:0000313" key="3">
    <source>
        <dbReference type="Proteomes" id="UP001153365"/>
    </source>
</evidence>
<feature type="compositionally biased region" description="Basic and acidic residues" evidence="1">
    <location>
        <begin position="86"/>
        <end position="118"/>
    </location>
</feature>
<name>A0AAV0BLY7_PHAPC</name>
<evidence type="ECO:0000313" key="2">
    <source>
        <dbReference type="EMBL" id="CAH7687357.1"/>
    </source>
</evidence>